<dbReference type="SMART" id="SM00342">
    <property type="entry name" value="HTH_ARAC"/>
    <property type="match status" value="1"/>
</dbReference>
<organism evidence="5 6">
    <name type="scientific">Thermoclostridium stercorarium subsp. thermolacticum DSM 2910</name>
    <dbReference type="NCBI Taxonomy" id="1121336"/>
    <lineage>
        <taxon>Bacteria</taxon>
        <taxon>Bacillati</taxon>
        <taxon>Bacillota</taxon>
        <taxon>Clostridia</taxon>
        <taxon>Eubacteriales</taxon>
        <taxon>Oscillospiraceae</taxon>
        <taxon>Thermoclostridium</taxon>
    </lineage>
</organism>
<gene>
    <name evidence="5" type="ORF">CSTERTH_00460</name>
</gene>
<evidence type="ECO:0000313" key="5">
    <source>
        <dbReference type="EMBL" id="ANW97615.1"/>
    </source>
</evidence>
<dbReference type="PANTHER" id="PTHR43280">
    <property type="entry name" value="ARAC-FAMILY TRANSCRIPTIONAL REGULATOR"/>
    <property type="match status" value="1"/>
</dbReference>
<dbReference type="InterPro" id="IPR037923">
    <property type="entry name" value="HTH-like"/>
</dbReference>
<dbReference type="PROSITE" id="PS00041">
    <property type="entry name" value="HTH_ARAC_FAMILY_1"/>
    <property type="match status" value="1"/>
</dbReference>
<dbReference type="Gene3D" id="1.10.10.60">
    <property type="entry name" value="Homeodomain-like"/>
    <property type="match status" value="1"/>
</dbReference>
<evidence type="ECO:0000256" key="1">
    <source>
        <dbReference type="ARBA" id="ARBA00023015"/>
    </source>
</evidence>
<feature type="domain" description="HTH araC/xylS-type" evidence="4">
    <location>
        <begin position="180"/>
        <end position="281"/>
    </location>
</feature>
<keyword evidence="2" id="KW-0238">DNA-binding</keyword>
<dbReference type="RefSeq" id="WP_034843714.1">
    <property type="nucleotide sequence ID" value="NZ_CP014672.1"/>
</dbReference>
<evidence type="ECO:0000256" key="3">
    <source>
        <dbReference type="ARBA" id="ARBA00023163"/>
    </source>
</evidence>
<dbReference type="InterPro" id="IPR018062">
    <property type="entry name" value="HTH_AraC-typ_CS"/>
</dbReference>
<dbReference type="SUPFAM" id="SSF46689">
    <property type="entry name" value="Homeodomain-like"/>
    <property type="match status" value="1"/>
</dbReference>
<dbReference type="Proteomes" id="UP000092971">
    <property type="component" value="Chromosome"/>
</dbReference>
<name>A0A1B1YA27_THEST</name>
<dbReference type="SUPFAM" id="SSF51215">
    <property type="entry name" value="Regulatory protein AraC"/>
    <property type="match status" value="1"/>
</dbReference>
<sequence>MKIAYSDLDISFAIDGVEFSVPHIVFERFTRTIPSHSHGEGCFEIHYIPFGYGRLITSGQYYDIAPNTLYVTGPHVEHAQFPLLYDPMQEYCVYIKTKKFNEKTTSPLMKAFFSTPFWFGKDNHGVHVIMKQIFKELESRFTGYQKQVELLLAQLLICLIRNYDTEKCARDELAPGNLIDSNSIIIEEYFLYEYDNLSLCALADRLKLSPRQTQRLIWKYYGKSFQQKKTDARMSVASIMLRDQNRSIAYIADTLGYSSPEHFSAAFRKYYNMTPTEYRKLFRQNKTR</sequence>
<dbReference type="GO" id="GO:0043565">
    <property type="term" value="F:sequence-specific DNA binding"/>
    <property type="evidence" value="ECO:0007669"/>
    <property type="project" value="InterPro"/>
</dbReference>
<dbReference type="OrthoDB" id="2329780at2"/>
<evidence type="ECO:0000313" key="6">
    <source>
        <dbReference type="Proteomes" id="UP000092971"/>
    </source>
</evidence>
<dbReference type="PROSITE" id="PS01124">
    <property type="entry name" value="HTH_ARAC_FAMILY_2"/>
    <property type="match status" value="1"/>
</dbReference>
<dbReference type="PANTHER" id="PTHR43280:SF2">
    <property type="entry name" value="HTH-TYPE TRANSCRIPTIONAL REGULATOR EXSA"/>
    <property type="match status" value="1"/>
</dbReference>
<dbReference type="InterPro" id="IPR020449">
    <property type="entry name" value="Tscrpt_reg_AraC-type_HTH"/>
</dbReference>
<dbReference type="EMBL" id="CP014672">
    <property type="protein sequence ID" value="ANW97615.1"/>
    <property type="molecule type" value="Genomic_DNA"/>
</dbReference>
<keyword evidence="3" id="KW-0804">Transcription</keyword>
<proteinExistence type="predicted"/>
<reference evidence="5 6" key="1">
    <citation type="submission" date="2016-02" db="EMBL/GenBank/DDBJ databases">
        <title>Comparison of Clostridium stercorarium subspecies using comparative genomics and transcriptomics.</title>
        <authorList>
            <person name="Schellenberg J."/>
            <person name="Thallinger G."/>
            <person name="Levin D.B."/>
            <person name="Zhang X."/>
            <person name="Alvare G."/>
            <person name="Fristensky B."/>
            <person name="Sparling R."/>
        </authorList>
    </citation>
    <scope>NUCLEOTIDE SEQUENCE [LARGE SCALE GENOMIC DNA]</scope>
    <source>
        <strain evidence="5 6">DSM 2910</strain>
    </source>
</reference>
<dbReference type="InterPro" id="IPR018060">
    <property type="entry name" value="HTH_AraC"/>
</dbReference>
<evidence type="ECO:0000259" key="4">
    <source>
        <dbReference type="PROSITE" id="PS01124"/>
    </source>
</evidence>
<keyword evidence="1" id="KW-0805">Transcription regulation</keyword>
<dbReference type="InterPro" id="IPR009057">
    <property type="entry name" value="Homeodomain-like_sf"/>
</dbReference>
<evidence type="ECO:0000256" key="2">
    <source>
        <dbReference type="ARBA" id="ARBA00023125"/>
    </source>
</evidence>
<dbReference type="Pfam" id="PF12833">
    <property type="entry name" value="HTH_18"/>
    <property type="match status" value="1"/>
</dbReference>
<dbReference type="AlphaFoldDB" id="A0A1B1YA27"/>
<dbReference type="PRINTS" id="PR00032">
    <property type="entry name" value="HTHARAC"/>
</dbReference>
<dbReference type="GO" id="GO:0003700">
    <property type="term" value="F:DNA-binding transcription factor activity"/>
    <property type="evidence" value="ECO:0007669"/>
    <property type="project" value="InterPro"/>
</dbReference>
<protein>
    <submittedName>
        <fullName evidence="5">Alfa-amylase</fullName>
    </submittedName>
</protein>
<accession>A0A1B1YA27</accession>